<evidence type="ECO:0000313" key="13">
    <source>
        <dbReference type="EMBL" id="OAR03428.1"/>
    </source>
</evidence>
<keyword evidence="13" id="KW-0808">Transferase</keyword>
<dbReference type="NCBIfam" id="NF004012">
    <property type="entry name" value="PRK05477.1-2"/>
    <property type="match status" value="1"/>
</dbReference>
<dbReference type="InterPro" id="IPR017958">
    <property type="entry name" value="Gln-tRNA_amidoTrfase_suB_CS"/>
</dbReference>
<dbReference type="NCBIfam" id="TIGR00133">
    <property type="entry name" value="gatB"/>
    <property type="match status" value="1"/>
</dbReference>
<comment type="caution">
    <text evidence="13">The sequence shown here is derived from an EMBL/GenBank/DDBJ whole genome shotgun (WGS) entry which is preliminary data.</text>
</comment>
<evidence type="ECO:0000256" key="8">
    <source>
        <dbReference type="ARBA" id="ARBA00024799"/>
    </source>
</evidence>
<organism evidence="13 14">
    <name type="scientific">Hydrogenibacillus schlegelii</name>
    <name type="common">Bacillus schlegelii</name>
    <dbReference type="NCBI Taxonomy" id="1484"/>
    <lineage>
        <taxon>Bacteria</taxon>
        <taxon>Bacillati</taxon>
        <taxon>Bacillota</taxon>
        <taxon>Bacilli</taxon>
        <taxon>Bacillales</taxon>
        <taxon>Bacillales Family X. Incertae Sedis</taxon>
        <taxon>Hydrogenibacillus</taxon>
    </lineage>
</organism>
<feature type="domain" description="Asn/Gln amidotransferase" evidence="12">
    <location>
        <begin position="325"/>
        <end position="472"/>
    </location>
</feature>
<dbReference type="Gene3D" id="1.10.150.380">
    <property type="entry name" value="GatB domain, N-terminal subdomain"/>
    <property type="match status" value="1"/>
</dbReference>
<dbReference type="PROSITE" id="PS01234">
    <property type="entry name" value="GATB"/>
    <property type="match status" value="1"/>
</dbReference>
<evidence type="ECO:0000256" key="1">
    <source>
        <dbReference type="ARBA" id="ARBA00005306"/>
    </source>
</evidence>
<dbReference type="SUPFAM" id="SSF55931">
    <property type="entry name" value="Glutamine synthetase/guanido kinase"/>
    <property type="match status" value="1"/>
</dbReference>
<dbReference type="NCBIfam" id="NF004014">
    <property type="entry name" value="PRK05477.1-4"/>
    <property type="match status" value="1"/>
</dbReference>
<evidence type="ECO:0000256" key="10">
    <source>
        <dbReference type="ARBA" id="ARBA00047913"/>
    </source>
</evidence>
<sequence>MAYETVVGLEVHVELATKTKLFCSCRTDFGDEPNTNTCPICLAYPGTLPVLNEAAVALALKAALALNCEITRETKFDRKHYFYPDLPKAYQVSQFDRPLGRNGYVDIEVDGEKKRIRIERLHLEEDAGKLIHTPGGTLVDFNRGGVPLIEIVTAPDIRSGKEAAAFLTELRAILAYAGVSDVRMEEGSLRCDANVSVRPVGETRFGTKTEIKNMNSIGSVERAIEYEAARQMEVLAQGGTIVQETRRYDEARRVTVGMRAKETSADYRYFPDPDLVAFTIPEAWIEEIRESLPELPDARRKRYVEEFGLSSYDARVLTQEKAVGDFFEAAVAHGGDVKAIANWMMVEVLGYLNKEQKSIDAVPMTPAHLSRLVRLIEDGTISGRIAKEIFPEVIATGADPEALVREKGLVQIQDAALLEAVVKRVLEANPKSVADYLAGKEKALGHLVGQVMKETKGKANPGLANALLKKALEARRGAGGA</sequence>
<dbReference type="InterPro" id="IPR042114">
    <property type="entry name" value="GatB_C_1"/>
</dbReference>
<protein>
    <recommendedName>
        <fullName evidence="3 11">Aspartyl/glutamyl-tRNA(Asn/Gln) amidotransferase subunit B</fullName>
        <shortName evidence="11">Asp/Glu-ADT subunit B</shortName>
        <ecNumber evidence="11">6.3.5.-</ecNumber>
    </recommendedName>
</protein>
<dbReference type="SMART" id="SM00845">
    <property type="entry name" value="GatB_Yqey"/>
    <property type="match status" value="1"/>
</dbReference>
<keyword evidence="5 11" id="KW-0547">Nucleotide-binding</keyword>
<evidence type="ECO:0000259" key="12">
    <source>
        <dbReference type="SMART" id="SM00845"/>
    </source>
</evidence>
<keyword evidence="7 11" id="KW-0648">Protein biosynthesis</keyword>
<dbReference type="Proteomes" id="UP000243024">
    <property type="component" value="Unassembled WGS sequence"/>
</dbReference>
<comment type="catalytic activity">
    <reaction evidence="9 11">
        <text>L-aspartyl-tRNA(Asn) + L-glutamine + ATP + H2O = L-asparaginyl-tRNA(Asn) + L-glutamate + ADP + phosphate + 2 H(+)</text>
        <dbReference type="Rhea" id="RHEA:14513"/>
        <dbReference type="Rhea" id="RHEA-COMP:9674"/>
        <dbReference type="Rhea" id="RHEA-COMP:9677"/>
        <dbReference type="ChEBI" id="CHEBI:15377"/>
        <dbReference type="ChEBI" id="CHEBI:15378"/>
        <dbReference type="ChEBI" id="CHEBI:29985"/>
        <dbReference type="ChEBI" id="CHEBI:30616"/>
        <dbReference type="ChEBI" id="CHEBI:43474"/>
        <dbReference type="ChEBI" id="CHEBI:58359"/>
        <dbReference type="ChEBI" id="CHEBI:78515"/>
        <dbReference type="ChEBI" id="CHEBI:78516"/>
        <dbReference type="ChEBI" id="CHEBI:456216"/>
    </reaction>
</comment>
<dbReference type="HAMAP" id="MF_00121">
    <property type="entry name" value="GatB"/>
    <property type="match status" value="1"/>
</dbReference>
<dbReference type="RefSeq" id="WP_066203178.1">
    <property type="nucleotide sequence ID" value="NZ_CBCSAS010000026.1"/>
</dbReference>
<dbReference type="EC" id="6.3.5.-" evidence="11"/>
<dbReference type="STRING" id="1484.SA87_01485"/>
<dbReference type="GO" id="GO:0070681">
    <property type="term" value="P:glutaminyl-tRNAGln biosynthesis via transamidation"/>
    <property type="evidence" value="ECO:0007669"/>
    <property type="project" value="TreeGrafter"/>
</dbReference>
<keyword evidence="4 11" id="KW-0436">Ligase</keyword>
<comment type="subunit">
    <text evidence="2 11">Heterotrimer of A, B and C subunits.</text>
</comment>
<dbReference type="InterPro" id="IPR023168">
    <property type="entry name" value="GatB_Yqey_C_2"/>
</dbReference>
<dbReference type="InterPro" id="IPR004413">
    <property type="entry name" value="GatB"/>
</dbReference>
<dbReference type="Pfam" id="PF02637">
    <property type="entry name" value="GatB_Yqey"/>
    <property type="match status" value="1"/>
</dbReference>
<dbReference type="InterPro" id="IPR006075">
    <property type="entry name" value="Asn/Gln-tRNA_Trfase_suB/E_cat"/>
</dbReference>
<evidence type="ECO:0000256" key="5">
    <source>
        <dbReference type="ARBA" id="ARBA00022741"/>
    </source>
</evidence>
<gene>
    <name evidence="11" type="primary">gatB</name>
    <name evidence="13" type="ORF">SA87_01485</name>
</gene>
<dbReference type="Gene3D" id="1.10.10.410">
    <property type="match status" value="1"/>
</dbReference>
<dbReference type="PANTHER" id="PTHR11659">
    <property type="entry name" value="GLUTAMYL-TRNA GLN AMIDOTRANSFERASE SUBUNIT B MITOCHONDRIAL AND PROKARYOTIC PET112-RELATED"/>
    <property type="match status" value="1"/>
</dbReference>
<dbReference type="SUPFAM" id="SSF89095">
    <property type="entry name" value="GatB/YqeY motif"/>
    <property type="match status" value="1"/>
</dbReference>
<dbReference type="InterPro" id="IPR017959">
    <property type="entry name" value="Asn/Gln-tRNA_amidoTrfase_suB/E"/>
</dbReference>
<dbReference type="GO" id="GO:0050566">
    <property type="term" value="F:asparaginyl-tRNA synthase (glutamine-hydrolyzing) activity"/>
    <property type="evidence" value="ECO:0007669"/>
    <property type="project" value="RHEA"/>
</dbReference>
<accession>A0A179ILC4</accession>
<dbReference type="FunFam" id="1.10.10.410:FF:000001">
    <property type="entry name" value="Aspartyl/glutamyl-tRNA(Asn/Gln) amidotransferase subunit B"/>
    <property type="match status" value="1"/>
</dbReference>
<dbReference type="Pfam" id="PF02934">
    <property type="entry name" value="GatB_N"/>
    <property type="match status" value="1"/>
</dbReference>
<evidence type="ECO:0000256" key="3">
    <source>
        <dbReference type="ARBA" id="ARBA00016923"/>
    </source>
</evidence>
<dbReference type="InterPro" id="IPR003789">
    <property type="entry name" value="Asn/Gln_tRNA_amidoTrase-B-like"/>
</dbReference>
<reference evidence="13 14" key="1">
    <citation type="submission" date="2015-09" db="EMBL/GenBank/DDBJ databases">
        <title>Draft genome sequence of Hydrogenibacillus schlegelii DSM 2000.</title>
        <authorList>
            <person name="Hemp J."/>
        </authorList>
    </citation>
    <scope>NUCLEOTIDE SEQUENCE [LARGE SCALE GENOMIC DNA]</scope>
    <source>
        <strain evidence="13 14">MA 48</strain>
    </source>
</reference>
<proteinExistence type="inferred from homology"/>
<comment type="function">
    <text evidence="8 11">Allows the formation of correctly charged Asn-tRNA(Asn) or Gln-tRNA(Gln) through the transamidation of misacylated Asp-tRNA(Asn) or Glu-tRNA(Gln) in organisms which lack either or both of asparaginyl-tRNA or glutaminyl-tRNA synthetases. The reaction takes place in the presence of glutamine and ATP through an activated phospho-Asp-tRNA(Asn) or phospho-Glu-tRNA(Gln).</text>
</comment>
<name>A0A179ILC4_HYDSH</name>
<evidence type="ECO:0000256" key="4">
    <source>
        <dbReference type="ARBA" id="ARBA00022598"/>
    </source>
</evidence>
<evidence type="ECO:0000256" key="9">
    <source>
        <dbReference type="ARBA" id="ARBA00047380"/>
    </source>
</evidence>
<dbReference type="InterPro" id="IPR018027">
    <property type="entry name" value="Asn/Gln_amidotransferase"/>
</dbReference>
<dbReference type="GO" id="GO:0016740">
    <property type="term" value="F:transferase activity"/>
    <property type="evidence" value="ECO:0007669"/>
    <property type="project" value="UniProtKB-KW"/>
</dbReference>
<dbReference type="FunFam" id="1.10.150.380:FF:000001">
    <property type="entry name" value="Aspartyl/glutamyl-tRNA(Asn/Gln) amidotransferase subunit B"/>
    <property type="match status" value="1"/>
</dbReference>
<dbReference type="AlphaFoldDB" id="A0A179ILC4"/>
<evidence type="ECO:0000313" key="14">
    <source>
        <dbReference type="Proteomes" id="UP000243024"/>
    </source>
</evidence>
<evidence type="ECO:0000256" key="6">
    <source>
        <dbReference type="ARBA" id="ARBA00022840"/>
    </source>
</evidence>
<comment type="similarity">
    <text evidence="1 11">Belongs to the GatB/GatE family. GatB subfamily.</text>
</comment>
<evidence type="ECO:0000256" key="11">
    <source>
        <dbReference type="HAMAP-Rule" id="MF_00121"/>
    </source>
</evidence>
<keyword evidence="14" id="KW-1185">Reference proteome</keyword>
<dbReference type="GO" id="GO:0005524">
    <property type="term" value="F:ATP binding"/>
    <property type="evidence" value="ECO:0007669"/>
    <property type="project" value="UniProtKB-KW"/>
</dbReference>
<dbReference type="InterPro" id="IPR014746">
    <property type="entry name" value="Gln_synth/guanido_kin_cat_dom"/>
</dbReference>
<evidence type="ECO:0000256" key="2">
    <source>
        <dbReference type="ARBA" id="ARBA00011123"/>
    </source>
</evidence>
<dbReference type="PANTHER" id="PTHR11659:SF0">
    <property type="entry name" value="GLUTAMYL-TRNA(GLN) AMIDOTRANSFERASE SUBUNIT B, MITOCHONDRIAL"/>
    <property type="match status" value="1"/>
</dbReference>
<dbReference type="GO" id="GO:0006412">
    <property type="term" value="P:translation"/>
    <property type="evidence" value="ECO:0007669"/>
    <property type="project" value="UniProtKB-UniRule"/>
</dbReference>
<dbReference type="EMBL" id="JXBB01000060">
    <property type="protein sequence ID" value="OAR03428.1"/>
    <property type="molecule type" value="Genomic_DNA"/>
</dbReference>
<evidence type="ECO:0000256" key="7">
    <source>
        <dbReference type="ARBA" id="ARBA00022917"/>
    </source>
</evidence>
<dbReference type="GO" id="GO:0050567">
    <property type="term" value="F:glutaminyl-tRNA synthase (glutamine-hydrolyzing) activity"/>
    <property type="evidence" value="ECO:0007669"/>
    <property type="project" value="UniProtKB-UniRule"/>
</dbReference>
<keyword evidence="6 11" id="KW-0067">ATP-binding</keyword>
<comment type="catalytic activity">
    <reaction evidence="10 11">
        <text>L-glutamyl-tRNA(Gln) + L-glutamine + ATP + H2O = L-glutaminyl-tRNA(Gln) + L-glutamate + ADP + phosphate + H(+)</text>
        <dbReference type="Rhea" id="RHEA:17521"/>
        <dbReference type="Rhea" id="RHEA-COMP:9681"/>
        <dbReference type="Rhea" id="RHEA-COMP:9684"/>
        <dbReference type="ChEBI" id="CHEBI:15377"/>
        <dbReference type="ChEBI" id="CHEBI:15378"/>
        <dbReference type="ChEBI" id="CHEBI:29985"/>
        <dbReference type="ChEBI" id="CHEBI:30616"/>
        <dbReference type="ChEBI" id="CHEBI:43474"/>
        <dbReference type="ChEBI" id="CHEBI:58359"/>
        <dbReference type="ChEBI" id="CHEBI:78520"/>
        <dbReference type="ChEBI" id="CHEBI:78521"/>
        <dbReference type="ChEBI" id="CHEBI:456216"/>
    </reaction>
</comment>
<dbReference type="OrthoDB" id="9804078at2"/>